<dbReference type="AlphaFoldDB" id="A0A837IH43"/>
<protein>
    <submittedName>
        <fullName evidence="2">Uncharacterized protein</fullName>
    </submittedName>
</protein>
<keyword evidence="1" id="KW-0812">Transmembrane</keyword>
<organism evidence="2 3">
    <name type="scientific">Candidatus Nomurabacteria bacterium GW2011_GWB1_44_12</name>
    <dbReference type="NCBI Taxonomy" id="1618748"/>
    <lineage>
        <taxon>Bacteria</taxon>
        <taxon>Candidatus Nomuraibacteriota</taxon>
    </lineage>
</organism>
<dbReference type="Proteomes" id="UP000033815">
    <property type="component" value="Unassembled WGS sequence"/>
</dbReference>
<gene>
    <name evidence="2" type="ORF">UW25_C0011G0010</name>
</gene>
<evidence type="ECO:0000313" key="3">
    <source>
        <dbReference type="Proteomes" id="UP000033815"/>
    </source>
</evidence>
<feature type="transmembrane region" description="Helical" evidence="1">
    <location>
        <begin position="144"/>
        <end position="173"/>
    </location>
</feature>
<comment type="caution">
    <text evidence="2">The sequence shown here is derived from an EMBL/GenBank/DDBJ whole genome shotgun (WGS) entry which is preliminary data.</text>
</comment>
<sequence length="220" mass="24640">MSLDFIFSNLNVIEVAVWTTFFFVVAIRYLRPFWVKNISYGWLVAGAVAIHLLYGIFATWGQYVVWGKSEFTKVFLSSPLTGEVAFPAYLDFLRPLFDGSNGYFAFYSFQHFFLSAIALFIIVGLFLLFLLARSRTHPVNFREGDIMLIVLAMLISGWPGVIVLLPIGLVSAILLSIGARVFYGIERIPLSPAFLLVAPVALIYAVPILSALNLYPLLKL</sequence>
<reference evidence="2 3" key="1">
    <citation type="journal article" date="2015" name="Nature">
        <title>rRNA introns, odd ribosomes, and small enigmatic genomes across a large radiation of phyla.</title>
        <authorList>
            <person name="Brown C.T."/>
            <person name="Hug L.A."/>
            <person name="Thomas B.C."/>
            <person name="Sharon I."/>
            <person name="Castelle C.J."/>
            <person name="Singh A."/>
            <person name="Wilkins M.J."/>
            <person name="Williams K.H."/>
            <person name="Banfield J.F."/>
        </authorList>
    </citation>
    <scope>NUCLEOTIDE SEQUENCE [LARGE SCALE GENOMIC DNA]</scope>
</reference>
<name>A0A837IH43_9BACT</name>
<feature type="transmembrane region" description="Helical" evidence="1">
    <location>
        <begin position="12"/>
        <end position="30"/>
    </location>
</feature>
<evidence type="ECO:0000256" key="1">
    <source>
        <dbReference type="SAM" id="Phobius"/>
    </source>
</evidence>
<accession>A0A837IH43</accession>
<keyword evidence="1" id="KW-0472">Membrane</keyword>
<feature type="transmembrane region" description="Helical" evidence="1">
    <location>
        <begin position="42"/>
        <end position="63"/>
    </location>
</feature>
<evidence type="ECO:0000313" key="2">
    <source>
        <dbReference type="EMBL" id="KKT36212.1"/>
    </source>
</evidence>
<feature type="transmembrane region" description="Helical" evidence="1">
    <location>
        <begin position="193"/>
        <end position="215"/>
    </location>
</feature>
<feature type="transmembrane region" description="Helical" evidence="1">
    <location>
        <begin position="112"/>
        <end position="132"/>
    </location>
</feature>
<dbReference type="EMBL" id="LCHP01000011">
    <property type="protein sequence ID" value="KKT36212.1"/>
    <property type="molecule type" value="Genomic_DNA"/>
</dbReference>
<proteinExistence type="predicted"/>
<keyword evidence="1" id="KW-1133">Transmembrane helix</keyword>